<dbReference type="PANTHER" id="PTHR28004:SF2">
    <property type="entry name" value="D-SERINE DEHYDRATASE"/>
    <property type="match status" value="1"/>
</dbReference>
<dbReference type="SUPFAM" id="SSF51419">
    <property type="entry name" value="PLP-binding barrel"/>
    <property type="match status" value="1"/>
</dbReference>
<keyword evidence="2" id="KW-0456">Lyase</keyword>
<name>A0A8H3E9Z0_9LECA</name>
<evidence type="ECO:0000259" key="3">
    <source>
        <dbReference type="SMART" id="SM01119"/>
    </source>
</evidence>
<evidence type="ECO:0000256" key="2">
    <source>
        <dbReference type="ARBA" id="ARBA00023239"/>
    </source>
</evidence>
<reference evidence="4" key="1">
    <citation type="submission" date="2021-03" db="EMBL/GenBank/DDBJ databases">
        <authorList>
            <person name="Tagirdzhanova G."/>
        </authorList>
    </citation>
    <scope>NUCLEOTIDE SEQUENCE</scope>
</reference>
<gene>
    <name evidence="4" type="ORF">GOMPHAMPRED_000102</name>
</gene>
<dbReference type="InterPro" id="IPR029066">
    <property type="entry name" value="PLP-binding_barrel"/>
</dbReference>
<proteinExistence type="inferred from homology"/>
<dbReference type="SMART" id="SM01119">
    <property type="entry name" value="D-ser_dehydrat"/>
    <property type="match status" value="1"/>
</dbReference>
<dbReference type="PANTHER" id="PTHR28004">
    <property type="entry name" value="ZGC:162816-RELATED"/>
    <property type="match status" value="1"/>
</dbReference>
<comment type="similarity">
    <text evidence="1">Belongs to the DSD1 family.</text>
</comment>
<evidence type="ECO:0000256" key="1">
    <source>
        <dbReference type="ARBA" id="ARBA00005323"/>
    </source>
</evidence>
<dbReference type="GO" id="GO:0036088">
    <property type="term" value="P:D-serine catabolic process"/>
    <property type="evidence" value="ECO:0007669"/>
    <property type="project" value="TreeGrafter"/>
</dbReference>
<dbReference type="Pfam" id="PF01168">
    <property type="entry name" value="Ala_racemase_N"/>
    <property type="match status" value="1"/>
</dbReference>
<dbReference type="Gene3D" id="3.20.20.10">
    <property type="entry name" value="Alanine racemase"/>
    <property type="match status" value="1"/>
</dbReference>
<evidence type="ECO:0000313" key="4">
    <source>
        <dbReference type="EMBL" id="CAF9903131.1"/>
    </source>
</evidence>
<feature type="domain" description="D-serine dehydratase-like" evidence="3">
    <location>
        <begin position="338"/>
        <end position="463"/>
    </location>
</feature>
<dbReference type="InterPro" id="IPR042208">
    <property type="entry name" value="D-ser_dehydrat-like_sf"/>
</dbReference>
<dbReference type="InterPro" id="IPR026956">
    <property type="entry name" value="D-ser_dehydrat-like_dom"/>
</dbReference>
<dbReference type="Pfam" id="PF14031">
    <property type="entry name" value="D-ser_dehydrat"/>
    <property type="match status" value="1"/>
</dbReference>
<dbReference type="Gene3D" id="2.40.37.20">
    <property type="entry name" value="D-serine dehydratase-like domain"/>
    <property type="match status" value="1"/>
</dbReference>
<dbReference type="GO" id="GO:0008721">
    <property type="term" value="F:D-serine ammonia-lyase activity"/>
    <property type="evidence" value="ECO:0007669"/>
    <property type="project" value="TreeGrafter"/>
</dbReference>
<dbReference type="OrthoDB" id="20198at2759"/>
<dbReference type="InterPro" id="IPR001608">
    <property type="entry name" value="Ala_racemase_N"/>
</dbReference>
<dbReference type="InterPro" id="IPR051466">
    <property type="entry name" value="D-amino_acid_metab_enzyme"/>
</dbReference>
<dbReference type="Proteomes" id="UP000664169">
    <property type="component" value="Unassembled WGS sequence"/>
</dbReference>
<dbReference type="EMBL" id="CAJPDQ010000001">
    <property type="protein sequence ID" value="CAF9903131.1"/>
    <property type="molecule type" value="Genomic_DNA"/>
</dbReference>
<accession>A0A8H3E9Z0</accession>
<protein>
    <recommendedName>
        <fullName evidence="3">D-serine dehydratase-like domain-containing protein</fullName>
    </recommendedName>
</protein>
<keyword evidence="5" id="KW-1185">Reference proteome</keyword>
<evidence type="ECO:0000313" key="5">
    <source>
        <dbReference type="Proteomes" id="UP000664169"/>
    </source>
</evidence>
<sequence length="482" mass="52827">MDMATLYPVASREQLKSGFVGKDLSELSTPFAVIDKYIAAENCRKMEEACKKANVLFRAHIKTSKVLLDDWCIEVAALEQLSEKHVNYIVSTVMEAEFMKDHLLDVARQGRIVNVLYGFPVAPSLFERLAYLARTLGEGSISLLVDNSAHIGLLQKFKDVAGFGPYIMFKVDAGYHRAGIPPNEDELGELAKEAVEAEKQGLCKIHGVYSHSGHSYSGESPEDGMRYLLEEIQVLVKGAEIVRKHLQPKEERKLIVSIGASPSATAVQNLLGPENSLNTSSTARELRKSFEDTFNEGFAVELHAGVYSLLDIQQVNMQSTQSRFAKQAGNPITSKDIALSVVAEVASVYPKRNPPQALIGAGTLALGREPCSGYSGWGIVSGWRLDSSPSASLQFSGWEVSKISQEHGLIYASEDSRVKAIAQTDGILDLKSSMPFEVGQKVRIWPNHACIAAANFGFFAVVDSSSNKPDEVVDVWIRCRGW</sequence>
<dbReference type="AlphaFoldDB" id="A0A8H3E9Z0"/>
<comment type="caution">
    <text evidence="4">The sequence shown here is derived from an EMBL/GenBank/DDBJ whole genome shotgun (WGS) entry which is preliminary data.</text>
</comment>
<organism evidence="4 5">
    <name type="scientific">Gomphillus americanus</name>
    <dbReference type="NCBI Taxonomy" id="1940652"/>
    <lineage>
        <taxon>Eukaryota</taxon>
        <taxon>Fungi</taxon>
        <taxon>Dikarya</taxon>
        <taxon>Ascomycota</taxon>
        <taxon>Pezizomycotina</taxon>
        <taxon>Lecanoromycetes</taxon>
        <taxon>OSLEUM clade</taxon>
        <taxon>Ostropomycetidae</taxon>
        <taxon>Ostropales</taxon>
        <taxon>Graphidaceae</taxon>
        <taxon>Gomphilloideae</taxon>
        <taxon>Gomphillus</taxon>
    </lineage>
</organism>